<dbReference type="EMBL" id="JAGRRH010000012">
    <property type="protein sequence ID" value="KAG7362130.1"/>
    <property type="molecule type" value="Genomic_DNA"/>
</dbReference>
<dbReference type="InterPro" id="IPR015886">
    <property type="entry name" value="H2TH_FPG"/>
</dbReference>
<dbReference type="Proteomes" id="UP000693970">
    <property type="component" value="Unassembled WGS sequence"/>
</dbReference>
<name>A0A9K3LI03_9STRA</name>
<evidence type="ECO:0000256" key="1">
    <source>
        <dbReference type="PROSITE-ProRule" id="PRU00391"/>
    </source>
</evidence>
<proteinExistence type="predicted"/>
<gene>
    <name evidence="3" type="ORF">IV203_025796</name>
</gene>
<evidence type="ECO:0000259" key="2">
    <source>
        <dbReference type="PROSITE" id="PS51066"/>
    </source>
</evidence>
<dbReference type="GO" id="GO:0005634">
    <property type="term" value="C:nucleus"/>
    <property type="evidence" value="ECO:0007669"/>
    <property type="project" value="TreeGrafter"/>
</dbReference>
<accession>A0A9K3LI03</accession>
<dbReference type="InterPro" id="IPR000214">
    <property type="entry name" value="Znf_DNA_glyclase/AP_lyase"/>
</dbReference>
<evidence type="ECO:0000313" key="4">
    <source>
        <dbReference type="Proteomes" id="UP000693970"/>
    </source>
</evidence>
<dbReference type="PANTHER" id="PTHR22993">
    <property type="entry name" value="FORMAMIDOPYRIMIDINE-DNA GLYCOSYLASE"/>
    <property type="match status" value="1"/>
</dbReference>
<dbReference type="PROSITE" id="PS51066">
    <property type="entry name" value="ZF_FPG_2"/>
    <property type="match status" value="1"/>
</dbReference>
<reference evidence="3" key="1">
    <citation type="journal article" date="2021" name="Sci. Rep.">
        <title>Diploid genomic architecture of Nitzschia inconspicua, an elite biomass production diatom.</title>
        <authorList>
            <person name="Oliver A."/>
            <person name="Podell S."/>
            <person name="Pinowska A."/>
            <person name="Traller J.C."/>
            <person name="Smith S.R."/>
            <person name="McClure R."/>
            <person name="Beliaev A."/>
            <person name="Bohutskyi P."/>
            <person name="Hill E.A."/>
            <person name="Rabines A."/>
            <person name="Zheng H."/>
            <person name="Allen L.Z."/>
            <person name="Kuo A."/>
            <person name="Grigoriev I.V."/>
            <person name="Allen A.E."/>
            <person name="Hazlebeck D."/>
            <person name="Allen E.E."/>
        </authorList>
    </citation>
    <scope>NUCLEOTIDE SEQUENCE</scope>
    <source>
        <strain evidence="3">Hildebrandi</strain>
    </source>
</reference>
<keyword evidence="1" id="KW-0862">Zinc</keyword>
<organism evidence="3 4">
    <name type="scientific">Nitzschia inconspicua</name>
    <dbReference type="NCBI Taxonomy" id="303405"/>
    <lineage>
        <taxon>Eukaryota</taxon>
        <taxon>Sar</taxon>
        <taxon>Stramenopiles</taxon>
        <taxon>Ochrophyta</taxon>
        <taxon>Bacillariophyta</taxon>
        <taxon>Bacillariophyceae</taxon>
        <taxon>Bacillariophycidae</taxon>
        <taxon>Bacillariales</taxon>
        <taxon>Bacillariaceae</taxon>
        <taxon>Nitzschia</taxon>
    </lineage>
</organism>
<sequence length="420" mass="47186">MTIFSVYGKRKTSSPVKSPSHQALQLNTLPEYFNTIIVVIEGPGATRNADKARCFVGSTNEKGQVLTHVLSVGKEVFLVFEHDNQAIRLHFGMNGSLVSTPSNSNNKNNNRSKYRHNHQNLPTLELEFFSPEQQEQQQHKIVCYSTNVSTLTAHIAQSKFERLCRLDVCSDQHFDCQNVLQALRSRPAAMLTDVLLDQNRFPGVGNIIKVEGLHRAKLHPKRRVEDCSDDELGHVIQSCRSYAMKWYKSGTAPQKLVYNQTTCQTCHGMNVRIEKMGADLGRTTFWCDNCQPFRPNDRCSSSTTTPSSTENAKTGDLSVDGRLLHCPQHGTKSVRLRRVRKQASASLGRIFVSCAKCPAFFQWADRHLVCTNCKANRILRISKTSHSGGQWFLSCSSCKSFSWAQPADLKPIQSKLTPLL</sequence>
<dbReference type="GO" id="GO:0019104">
    <property type="term" value="F:DNA N-glycosylase activity"/>
    <property type="evidence" value="ECO:0007669"/>
    <property type="project" value="TreeGrafter"/>
</dbReference>
<dbReference type="PANTHER" id="PTHR22993:SF9">
    <property type="entry name" value="FORMAMIDOPYRIMIDINE-DNA GLYCOSYLASE"/>
    <property type="match status" value="1"/>
</dbReference>
<protein>
    <submittedName>
        <fullName evidence="3">DNA glycosylase</fullName>
    </submittedName>
</protein>
<evidence type="ECO:0000313" key="3">
    <source>
        <dbReference type="EMBL" id="KAG7362130.1"/>
    </source>
</evidence>
<keyword evidence="1" id="KW-0863">Zinc-finger</keyword>
<reference evidence="3" key="2">
    <citation type="submission" date="2021-04" db="EMBL/GenBank/DDBJ databases">
        <authorList>
            <person name="Podell S."/>
        </authorList>
    </citation>
    <scope>NUCLEOTIDE SEQUENCE</scope>
    <source>
        <strain evidence="3">Hildebrandi</strain>
    </source>
</reference>
<comment type="caution">
    <text evidence="3">The sequence shown here is derived from an EMBL/GenBank/DDBJ whole genome shotgun (WGS) entry which is preliminary data.</text>
</comment>
<keyword evidence="4" id="KW-1185">Reference proteome</keyword>
<dbReference type="GO" id="GO:0008270">
    <property type="term" value="F:zinc ion binding"/>
    <property type="evidence" value="ECO:0007669"/>
    <property type="project" value="UniProtKB-KW"/>
</dbReference>
<keyword evidence="1" id="KW-0479">Metal-binding</keyword>
<feature type="domain" description="FPG-type" evidence="2">
    <location>
        <begin position="256"/>
        <end position="292"/>
    </location>
</feature>
<dbReference type="OrthoDB" id="498125at2759"/>
<dbReference type="AlphaFoldDB" id="A0A9K3LI03"/>
<dbReference type="GO" id="GO:0003684">
    <property type="term" value="F:damaged DNA binding"/>
    <property type="evidence" value="ECO:0007669"/>
    <property type="project" value="InterPro"/>
</dbReference>
<dbReference type="GO" id="GO:0003906">
    <property type="term" value="F:DNA-(apurinic or apyrimidinic site) endonuclease activity"/>
    <property type="evidence" value="ECO:0007669"/>
    <property type="project" value="InterPro"/>
</dbReference>
<dbReference type="GO" id="GO:0006284">
    <property type="term" value="P:base-excision repair"/>
    <property type="evidence" value="ECO:0007669"/>
    <property type="project" value="InterPro"/>
</dbReference>
<dbReference type="SMART" id="SM01232">
    <property type="entry name" value="H2TH"/>
    <property type="match status" value="1"/>
</dbReference>